<dbReference type="PANTHER" id="PTHR16305:SF35">
    <property type="entry name" value="TRANSCRIPTIONAL ACTIVATOR DOMAIN"/>
    <property type="match status" value="1"/>
</dbReference>
<dbReference type="RefSeq" id="WP_165914793.1">
    <property type="nucleotide sequence ID" value="NZ_SMFR01000002.1"/>
</dbReference>
<reference evidence="5 6" key="1">
    <citation type="submission" date="2019-03" db="EMBL/GenBank/DDBJ databases">
        <title>Genomic Encyclopedia of Type Strains, Phase IV (KMG-IV): sequencing the most valuable type-strain genomes for metagenomic binning, comparative biology and taxonomic classification.</title>
        <authorList>
            <person name="Goeker M."/>
        </authorList>
    </citation>
    <scope>NUCLEOTIDE SEQUENCE [LARGE SCALE GENOMIC DNA]</scope>
    <source>
        <strain evidence="5 6">DSM 44684</strain>
    </source>
</reference>
<dbReference type="GO" id="GO:0003677">
    <property type="term" value="F:DNA binding"/>
    <property type="evidence" value="ECO:0007669"/>
    <property type="project" value="InterPro"/>
</dbReference>
<accession>A0A4V2PB80</accession>
<dbReference type="GO" id="GO:0006355">
    <property type="term" value="P:regulation of DNA-templated transcription"/>
    <property type="evidence" value="ECO:0007669"/>
    <property type="project" value="InterPro"/>
</dbReference>
<dbReference type="Pfam" id="PF13191">
    <property type="entry name" value="AAA_16"/>
    <property type="match status" value="1"/>
</dbReference>
<dbReference type="InterPro" id="IPR027417">
    <property type="entry name" value="P-loop_NTPase"/>
</dbReference>
<dbReference type="GO" id="GO:0004016">
    <property type="term" value="F:adenylate cyclase activity"/>
    <property type="evidence" value="ECO:0007669"/>
    <property type="project" value="TreeGrafter"/>
</dbReference>
<keyword evidence="6" id="KW-1185">Reference proteome</keyword>
<dbReference type="Proteomes" id="UP000294856">
    <property type="component" value="Unassembled WGS sequence"/>
</dbReference>
<protein>
    <submittedName>
        <fullName evidence="5">Regulatory LuxR family protein</fullName>
    </submittedName>
</protein>
<dbReference type="SUPFAM" id="SSF46894">
    <property type="entry name" value="C-terminal effector domain of the bipartite response regulators"/>
    <property type="match status" value="1"/>
</dbReference>
<dbReference type="InterPro" id="IPR000792">
    <property type="entry name" value="Tscrpt_reg_LuxR_C"/>
</dbReference>
<dbReference type="PANTHER" id="PTHR16305">
    <property type="entry name" value="TESTICULAR SOLUBLE ADENYLYL CYCLASE"/>
    <property type="match status" value="1"/>
</dbReference>
<comment type="caution">
    <text evidence="5">The sequence shown here is derived from an EMBL/GenBank/DDBJ whole genome shotgun (WGS) entry which is preliminary data.</text>
</comment>
<evidence type="ECO:0000256" key="3">
    <source>
        <dbReference type="SAM" id="MobiDB-lite"/>
    </source>
</evidence>
<dbReference type="EMBL" id="SMFR01000002">
    <property type="protein sequence ID" value="TCJ96435.1"/>
    <property type="molecule type" value="Genomic_DNA"/>
</dbReference>
<dbReference type="GO" id="GO:0005524">
    <property type="term" value="F:ATP binding"/>
    <property type="evidence" value="ECO:0007669"/>
    <property type="project" value="UniProtKB-KW"/>
</dbReference>
<feature type="domain" description="HTH luxR-type" evidence="4">
    <location>
        <begin position="862"/>
        <end position="927"/>
    </location>
</feature>
<dbReference type="InterPro" id="IPR036388">
    <property type="entry name" value="WH-like_DNA-bd_sf"/>
</dbReference>
<dbReference type="STRING" id="1210063.GCA_001612665_00126"/>
<evidence type="ECO:0000256" key="2">
    <source>
        <dbReference type="ARBA" id="ARBA00022840"/>
    </source>
</evidence>
<dbReference type="PROSITE" id="PS50043">
    <property type="entry name" value="HTH_LUXR_2"/>
    <property type="match status" value="1"/>
</dbReference>
<keyword evidence="1" id="KW-0547">Nucleotide-binding</keyword>
<dbReference type="AlphaFoldDB" id="A0A4V2PB80"/>
<proteinExistence type="predicted"/>
<sequence>MSTGGAFGSARRPGIGGAHPRPLGRARELDSLAGFVAAARNGLGRAVILRGEPGVGKSLLIESTIESAQGFRILRADGYEAESTLPYSGVQRLVGSVEAHCAQLPTPEREALLVALGVSPGPAPDRFLVGRAVLGLLAILGRGSSVLCTIDDAQWLDRESLDVLGFVARRLHAEAAVVVFGTREDDDVDVRLAGVRVLHVEELARPAAIELLTSAFGDELEPRVAAGVVDAVGGNPLVLTDLAREFTARQLTDSSFLPSPTGAGNRMEQFYRRKVALLPEACQDWILVAAAESAGDLKLVDRACALLDIDENAGEAADIAGLVVIDGAVTFRHPLVRAAVYGAATAAARRRVHDALARAADAAGLVDIGAWHAAAAIARPDDAVARRLVDAAHRAGRRGGLIARASLLARAAELSEDPALRDDRLLAAAESASEAGAGRFAFDLTDRIPAPDALDPVAGGRWLFVRASLANFLGEPGAVPLAADQLSAAADLFHGRDAGREHLALLRAFDAANVAERLAAAEVRVEIGRRMRAAANDAEPSTRAVLLGLGALILDPWSEAVAPIRAAVRELADLDDRRVLEFTIAGVVLTSALWDAGARDNWLDRGERVATESGSLRELDALLWMRSLTDLDRGDVLASGRAVARVRELRQAMGYPAEHVVNGAYLAWTGAPTAVVVQVAERTLAAGFGGAHTASINALAIRDLAEGRYQDAYALLAPYEAERFHQVSPHQLPEYVEAAARTGRAADAARVATEFSEFADIIGSPWAQGVALRCSALVASTDDAEKRYLAAIAALTATDTPIDLYRTHLLYGEWLRRQRRRADAKVHLRTAAAGLTRFGAVSFADRAARELNALGEATPVAGAPDLTQLTAREAEVAASAAAGHTNAEIAATMFLSTNTVDYHLRKVFRKLDISSRRQLRDRLPPGR</sequence>
<dbReference type="SUPFAM" id="SSF52540">
    <property type="entry name" value="P-loop containing nucleoside triphosphate hydrolases"/>
    <property type="match status" value="1"/>
</dbReference>
<evidence type="ECO:0000256" key="1">
    <source>
        <dbReference type="ARBA" id="ARBA00022741"/>
    </source>
</evidence>
<evidence type="ECO:0000259" key="4">
    <source>
        <dbReference type="PROSITE" id="PS50043"/>
    </source>
</evidence>
<dbReference type="CDD" id="cd06170">
    <property type="entry name" value="LuxR_C_like"/>
    <property type="match status" value="1"/>
</dbReference>
<keyword evidence="2" id="KW-0067">ATP-binding</keyword>
<dbReference type="PRINTS" id="PR00038">
    <property type="entry name" value="HTHLUXR"/>
</dbReference>
<dbReference type="InterPro" id="IPR016032">
    <property type="entry name" value="Sig_transdc_resp-reg_C-effctor"/>
</dbReference>
<dbReference type="GO" id="GO:0005737">
    <property type="term" value="C:cytoplasm"/>
    <property type="evidence" value="ECO:0007669"/>
    <property type="project" value="TreeGrafter"/>
</dbReference>
<dbReference type="Gene3D" id="1.10.10.10">
    <property type="entry name" value="Winged helix-like DNA-binding domain superfamily/Winged helix DNA-binding domain"/>
    <property type="match status" value="1"/>
</dbReference>
<dbReference type="Pfam" id="PF00196">
    <property type="entry name" value="GerE"/>
    <property type="match status" value="1"/>
</dbReference>
<dbReference type="SMART" id="SM00421">
    <property type="entry name" value="HTH_LUXR"/>
    <property type="match status" value="1"/>
</dbReference>
<name>A0A4V2PB80_9NOCA</name>
<feature type="region of interest" description="Disordered" evidence="3">
    <location>
        <begin position="1"/>
        <end position="23"/>
    </location>
</feature>
<evidence type="ECO:0000313" key="5">
    <source>
        <dbReference type="EMBL" id="TCJ96435.1"/>
    </source>
</evidence>
<gene>
    <name evidence="5" type="ORF">DFR71_2465</name>
</gene>
<dbReference type="InterPro" id="IPR041664">
    <property type="entry name" value="AAA_16"/>
</dbReference>
<organism evidence="5 6">
    <name type="scientific">Nocardia alba</name>
    <dbReference type="NCBI Taxonomy" id="225051"/>
    <lineage>
        <taxon>Bacteria</taxon>
        <taxon>Bacillati</taxon>
        <taxon>Actinomycetota</taxon>
        <taxon>Actinomycetes</taxon>
        <taxon>Mycobacteriales</taxon>
        <taxon>Nocardiaceae</taxon>
        <taxon>Nocardia</taxon>
    </lineage>
</organism>
<evidence type="ECO:0000313" key="6">
    <source>
        <dbReference type="Proteomes" id="UP000294856"/>
    </source>
</evidence>